<keyword evidence="2" id="KW-1185">Reference proteome</keyword>
<proteinExistence type="predicted"/>
<protein>
    <recommendedName>
        <fullName evidence="3">C2H2-type domain-containing protein</fullName>
    </recommendedName>
</protein>
<name>A0ABN7ALS6_9HEMI</name>
<dbReference type="EMBL" id="AP028911">
    <property type="protein sequence ID" value="BES91860.1"/>
    <property type="molecule type" value="Genomic_DNA"/>
</dbReference>
<dbReference type="PROSITE" id="PS51257">
    <property type="entry name" value="PROKAR_LIPOPROTEIN"/>
    <property type="match status" value="1"/>
</dbReference>
<evidence type="ECO:0000313" key="2">
    <source>
        <dbReference type="Proteomes" id="UP001307889"/>
    </source>
</evidence>
<evidence type="ECO:0008006" key="3">
    <source>
        <dbReference type="Google" id="ProtNLM"/>
    </source>
</evidence>
<dbReference type="Proteomes" id="UP001307889">
    <property type="component" value="Chromosome 3"/>
</dbReference>
<gene>
    <name evidence="1" type="ORF">NTJ_04662</name>
</gene>
<dbReference type="Gene3D" id="3.30.160.60">
    <property type="entry name" value="Classic Zinc Finger"/>
    <property type="match status" value="1"/>
</dbReference>
<reference evidence="1 2" key="1">
    <citation type="submission" date="2023-09" db="EMBL/GenBank/DDBJ databases">
        <title>Nesidiocoris tenuis whole genome shotgun sequence.</title>
        <authorList>
            <person name="Shibata T."/>
            <person name="Shimoda M."/>
            <person name="Kobayashi T."/>
            <person name="Uehara T."/>
        </authorList>
    </citation>
    <scope>NUCLEOTIDE SEQUENCE [LARGE SCALE GENOMIC DNA]</scope>
    <source>
        <strain evidence="1 2">Japan</strain>
    </source>
</reference>
<accession>A0ABN7ALS6</accession>
<evidence type="ECO:0000313" key="1">
    <source>
        <dbReference type="EMBL" id="BES91860.1"/>
    </source>
</evidence>
<sequence length="106" mass="11741">MKKQENSNSGGGVYSCSSCPFKSASFLNVEAHGRFAHKEKSLNDRTNVYDGSQSKGRPVYACAQCSFESSVKSVLLAHVHSSHLIVRVNNNNNNCINRKDRPGFYK</sequence>
<organism evidence="1 2">
    <name type="scientific">Nesidiocoris tenuis</name>
    <dbReference type="NCBI Taxonomy" id="355587"/>
    <lineage>
        <taxon>Eukaryota</taxon>
        <taxon>Metazoa</taxon>
        <taxon>Ecdysozoa</taxon>
        <taxon>Arthropoda</taxon>
        <taxon>Hexapoda</taxon>
        <taxon>Insecta</taxon>
        <taxon>Pterygota</taxon>
        <taxon>Neoptera</taxon>
        <taxon>Paraneoptera</taxon>
        <taxon>Hemiptera</taxon>
        <taxon>Heteroptera</taxon>
        <taxon>Panheteroptera</taxon>
        <taxon>Cimicomorpha</taxon>
        <taxon>Miridae</taxon>
        <taxon>Dicyphina</taxon>
        <taxon>Nesidiocoris</taxon>
    </lineage>
</organism>